<keyword evidence="11" id="KW-1278">Translocase</keyword>
<dbReference type="InterPro" id="IPR018303">
    <property type="entry name" value="ATPase_P-typ_P_site"/>
</dbReference>
<comment type="caution">
    <text evidence="17">The sequence shown here is derived from an EMBL/GenBank/DDBJ whole genome shotgun (WGS) entry which is preliminary data.</text>
</comment>
<keyword evidence="6 15" id="KW-0812">Transmembrane</keyword>
<dbReference type="Pfam" id="PF00403">
    <property type="entry name" value="HMA"/>
    <property type="match status" value="1"/>
</dbReference>
<feature type="transmembrane region" description="Helical" evidence="15">
    <location>
        <begin position="763"/>
        <end position="779"/>
    </location>
</feature>
<dbReference type="SUPFAM" id="SSF81665">
    <property type="entry name" value="Calcium ATPase, transmembrane domain M"/>
    <property type="match status" value="1"/>
</dbReference>
<evidence type="ECO:0000256" key="13">
    <source>
        <dbReference type="ARBA" id="ARBA00023065"/>
    </source>
</evidence>
<evidence type="ECO:0000256" key="6">
    <source>
        <dbReference type="ARBA" id="ARBA00022692"/>
    </source>
</evidence>
<dbReference type="GO" id="GO:0043682">
    <property type="term" value="F:P-type divalent copper transporter activity"/>
    <property type="evidence" value="ECO:0007669"/>
    <property type="project" value="TreeGrafter"/>
</dbReference>
<feature type="domain" description="HMA" evidence="16">
    <location>
        <begin position="107"/>
        <end position="173"/>
    </location>
</feature>
<keyword evidence="14 15" id="KW-0472">Membrane</keyword>
<dbReference type="InterPro" id="IPR008250">
    <property type="entry name" value="ATPase_P-typ_transduc_dom_A_sf"/>
</dbReference>
<name>A0A432WMG1_9GAMM</name>
<dbReference type="PRINTS" id="PR00943">
    <property type="entry name" value="CUATPASE"/>
</dbReference>
<feature type="transmembrane region" description="Helical" evidence="15">
    <location>
        <begin position="191"/>
        <end position="212"/>
    </location>
</feature>
<dbReference type="AlphaFoldDB" id="A0A432WMG1"/>
<evidence type="ECO:0000256" key="10">
    <source>
        <dbReference type="ARBA" id="ARBA00022842"/>
    </source>
</evidence>
<evidence type="ECO:0000313" key="17">
    <source>
        <dbReference type="EMBL" id="RUO34965.1"/>
    </source>
</evidence>
<accession>A0A432WMG1</accession>
<dbReference type="RefSeq" id="WP_126797996.1">
    <property type="nucleotide sequence ID" value="NZ_PIPO01000001.1"/>
</dbReference>
<reference evidence="17 18" key="1">
    <citation type="journal article" date="2011" name="Front. Microbiol.">
        <title>Genomic signatures of strain selection and enhancement in Bacillus atrophaeus var. globigii, a historical biowarfare simulant.</title>
        <authorList>
            <person name="Gibbons H.S."/>
            <person name="Broomall S.M."/>
            <person name="McNew L.A."/>
            <person name="Daligault H."/>
            <person name="Chapman C."/>
            <person name="Bruce D."/>
            <person name="Karavis M."/>
            <person name="Krepps M."/>
            <person name="McGregor P.A."/>
            <person name="Hong C."/>
            <person name="Park K.H."/>
            <person name="Akmal A."/>
            <person name="Feldman A."/>
            <person name="Lin J.S."/>
            <person name="Chang W.E."/>
            <person name="Higgs B.W."/>
            <person name="Demirev P."/>
            <person name="Lindquist J."/>
            <person name="Liem A."/>
            <person name="Fochler E."/>
            <person name="Read T.D."/>
            <person name="Tapia R."/>
            <person name="Johnson S."/>
            <person name="Bishop-Lilly K.A."/>
            <person name="Detter C."/>
            <person name="Han C."/>
            <person name="Sozhamannan S."/>
            <person name="Rosenzweig C.N."/>
            <person name="Skowronski E.W."/>
        </authorList>
    </citation>
    <scope>NUCLEOTIDE SEQUENCE [LARGE SCALE GENOMIC DNA]</scope>
    <source>
        <strain evidence="17 18">Y4G10-17</strain>
    </source>
</reference>
<dbReference type="PROSITE" id="PS50846">
    <property type="entry name" value="HMA_2"/>
    <property type="match status" value="1"/>
</dbReference>
<evidence type="ECO:0000256" key="4">
    <source>
        <dbReference type="ARBA" id="ARBA00022475"/>
    </source>
</evidence>
<dbReference type="InterPro" id="IPR059000">
    <property type="entry name" value="ATPase_P-type_domA"/>
</dbReference>
<dbReference type="GO" id="GO:0005524">
    <property type="term" value="F:ATP binding"/>
    <property type="evidence" value="ECO:0007669"/>
    <property type="project" value="UniProtKB-UniRule"/>
</dbReference>
<keyword evidence="18" id="KW-1185">Reference proteome</keyword>
<dbReference type="InterPro" id="IPR044492">
    <property type="entry name" value="P_typ_ATPase_HD_dom"/>
</dbReference>
<dbReference type="SUPFAM" id="SSF81653">
    <property type="entry name" value="Calcium ATPase, transduction domain A"/>
    <property type="match status" value="1"/>
</dbReference>
<evidence type="ECO:0000256" key="12">
    <source>
        <dbReference type="ARBA" id="ARBA00022989"/>
    </source>
</evidence>
<dbReference type="NCBIfam" id="TIGR01512">
    <property type="entry name" value="ATPase-IB2_Cd"/>
    <property type="match status" value="1"/>
</dbReference>
<keyword evidence="5" id="KW-0597">Phosphoprotein</keyword>
<dbReference type="PRINTS" id="PR00119">
    <property type="entry name" value="CATATPASE"/>
</dbReference>
<dbReference type="Pfam" id="PF00702">
    <property type="entry name" value="Hydrolase"/>
    <property type="match status" value="1"/>
</dbReference>
<dbReference type="SFLD" id="SFLDF00027">
    <property type="entry name" value="p-type_atpase"/>
    <property type="match status" value="1"/>
</dbReference>
<feature type="transmembrane region" description="Helical" evidence="15">
    <location>
        <begin position="437"/>
        <end position="458"/>
    </location>
</feature>
<dbReference type="Proteomes" id="UP000287823">
    <property type="component" value="Unassembled WGS sequence"/>
</dbReference>
<dbReference type="NCBIfam" id="TIGR01525">
    <property type="entry name" value="ATPase-IB_hvy"/>
    <property type="match status" value="1"/>
</dbReference>
<keyword evidence="3" id="KW-0813">Transport</keyword>
<dbReference type="InterPro" id="IPR006121">
    <property type="entry name" value="HMA_dom"/>
</dbReference>
<dbReference type="InterPro" id="IPR021993">
    <property type="entry name" value="ATPase-cat-bd"/>
</dbReference>
<dbReference type="PROSITE" id="PS00154">
    <property type="entry name" value="ATPASE_E1_E2"/>
    <property type="match status" value="1"/>
</dbReference>
<keyword evidence="8 15" id="KW-0547">Nucleotide-binding</keyword>
<organism evidence="17 18">
    <name type="scientific">Aliidiomarina soli</name>
    <dbReference type="NCBI Taxonomy" id="1928574"/>
    <lineage>
        <taxon>Bacteria</taxon>
        <taxon>Pseudomonadati</taxon>
        <taxon>Pseudomonadota</taxon>
        <taxon>Gammaproteobacteria</taxon>
        <taxon>Alteromonadales</taxon>
        <taxon>Idiomarinaceae</taxon>
        <taxon>Aliidiomarina</taxon>
    </lineage>
</organism>
<sequence length="809" mass="89278">MQSITRPQTQESQCFHCHQPIPRGLNLTVTIQDSEQPMCCYGCQSVAQTIIDQGLFHYYKFREVDADGIPQALVPDQLQALNEQVKAYDDPDIQREFVRTSNDSSTAEVTLAVEGMTCAACAWLIERQLNATQGVEHVVVNASTDRVHVKWDANQCQLSDILAAIHAVGYRALPFQQADLEQSFEKKRRSYILRLGVAGLASMQTMMVAFGLYYDDIDDMHRLYFWWVSLLFTAPVIVYSCQPFFANAIRALRARTVNMDVPVSLAMALAFVASFYATIFDTGEIYYECVSMFAFLLLSGRYLELLAKHRAIANAANLMKLIPAIAEREEDGQWHKVMVKYLQAGDSIRVKPGEPLPVDGRLQTATAWCDESLLTGESRPVAKRAGDQLYAGSVNQHSPITLTVTGTHQDTLLSSIVSLQDTAMEQKPRFARFADVVGRYFVFATLLIAAVTFTSWMFLDPADAFWITLSVLVATCPCALALAAPTAMSGAINRLNRGGILIKNATILEGLGRIKTLCVDKTGTLTQGRFSIIDAWYHPDQDSDHLKQIAHSIENYSEHPLARPFQQLAEQAVQLSEVDNLPGQGLSATYADTEFRIGSLAYIRQWHPELTSPLPKANVLLCDRNGLLAAFQVDDELRPDALAMINWFKQRRIHVVMLTGDDQRRAQLLASELGIEDVRAGLKPADKLNAVKALQQDGPVMMVGDGINDAPVLAQADASLTFASGTELAQAGSDGVILNGRLNALQKVFDVGALTKRVIRQNFIWALGYNAVVLPMAVTGHVGPLWAMLGMSASSLIVVTNSLRLMRKS</sequence>
<keyword evidence="12 15" id="KW-1133">Transmembrane helix</keyword>
<dbReference type="GO" id="GO:0016887">
    <property type="term" value="F:ATP hydrolysis activity"/>
    <property type="evidence" value="ECO:0007669"/>
    <property type="project" value="InterPro"/>
</dbReference>
<evidence type="ECO:0000256" key="7">
    <source>
        <dbReference type="ARBA" id="ARBA00022723"/>
    </source>
</evidence>
<dbReference type="PANTHER" id="PTHR43520">
    <property type="entry name" value="ATP7, ISOFORM B"/>
    <property type="match status" value="1"/>
</dbReference>
<dbReference type="GO" id="GO:0055070">
    <property type="term" value="P:copper ion homeostasis"/>
    <property type="evidence" value="ECO:0007669"/>
    <property type="project" value="TreeGrafter"/>
</dbReference>
<dbReference type="Pfam" id="PF00122">
    <property type="entry name" value="E1-E2_ATPase"/>
    <property type="match status" value="1"/>
</dbReference>
<evidence type="ECO:0000256" key="2">
    <source>
        <dbReference type="ARBA" id="ARBA00006024"/>
    </source>
</evidence>
<dbReference type="SFLD" id="SFLDG00002">
    <property type="entry name" value="C1.7:_P-type_atpase_like"/>
    <property type="match status" value="1"/>
</dbReference>
<feature type="transmembrane region" description="Helical" evidence="15">
    <location>
        <begin position="464"/>
        <end position="484"/>
    </location>
</feature>
<keyword evidence="10" id="KW-0460">Magnesium</keyword>
<dbReference type="InterPro" id="IPR023214">
    <property type="entry name" value="HAD_sf"/>
</dbReference>
<dbReference type="InterPro" id="IPR023298">
    <property type="entry name" value="ATPase_P-typ_TM_dom_sf"/>
</dbReference>
<dbReference type="NCBIfam" id="TIGR01494">
    <property type="entry name" value="ATPase_P-type"/>
    <property type="match status" value="1"/>
</dbReference>
<dbReference type="NCBIfam" id="TIGR01511">
    <property type="entry name" value="ATPase-IB1_Cu"/>
    <property type="match status" value="1"/>
</dbReference>
<dbReference type="CDD" id="cd02079">
    <property type="entry name" value="P-type_ATPase_HM"/>
    <property type="match status" value="1"/>
</dbReference>
<dbReference type="InterPro" id="IPR023299">
    <property type="entry name" value="ATPase_P-typ_cyto_dom_N"/>
</dbReference>
<feature type="transmembrane region" description="Helical" evidence="15">
    <location>
        <begin position="261"/>
        <end position="279"/>
    </location>
</feature>
<evidence type="ECO:0000256" key="14">
    <source>
        <dbReference type="ARBA" id="ARBA00023136"/>
    </source>
</evidence>
<dbReference type="Gene3D" id="3.40.50.1000">
    <property type="entry name" value="HAD superfamily/HAD-like"/>
    <property type="match status" value="1"/>
</dbReference>
<evidence type="ECO:0000256" key="9">
    <source>
        <dbReference type="ARBA" id="ARBA00022840"/>
    </source>
</evidence>
<dbReference type="SUPFAM" id="SSF55008">
    <property type="entry name" value="HMA, heavy metal-associated domain"/>
    <property type="match status" value="1"/>
</dbReference>
<evidence type="ECO:0000313" key="18">
    <source>
        <dbReference type="Proteomes" id="UP000287823"/>
    </source>
</evidence>
<evidence type="ECO:0000256" key="1">
    <source>
        <dbReference type="ARBA" id="ARBA00004651"/>
    </source>
</evidence>
<evidence type="ECO:0000256" key="11">
    <source>
        <dbReference type="ARBA" id="ARBA00022967"/>
    </source>
</evidence>
<proteinExistence type="inferred from homology"/>
<dbReference type="InterPro" id="IPR036163">
    <property type="entry name" value="HMA_dom_sf"/>
</dbReference>
<evidence type="ECO:0000256" key="8">
    <source>
        <dbReference type="ARBA" id="ARBA00022741"/>
    </source>
</evidence>
<dbReference type="Pfam" id="PF12156">
    <property type="entry name" value="ATPase-cat_bd"/>
    <property type="match status" value="1"/>
</dbReference>
<dbReference type="InterPro" id="IPR036412">
    <property type="entry name" value="HAD-like_sf"/>
</dbReference>
<feature type="transmembrane region" description="Helical" evidence="15">
    <location>
        <begin position="285"/>
        <end position="303"/>
    </location>
</feature>
<evidence type="ECO:0000256" key="15">
    <source>
        <dbReference type="RuleBase" id="RU362081"/>
    </source>
</evidence>
<dbReference type="SFLD" id="SFLDS00003">
    <property type="entry name" value="Haloacid_Dehalogenase"/>
    <property type="match status" value="1"/>
</dbReference>
<protein>
    <submittedName>
        <fullName evidence="17">Copper-translocating P-type ATPase</fullName>
    </submittedName>
</protein>
<evidence type="ECO:0000256" key="3">
    <source>
        <dbReference type="ARBA" id="ARBA00022448"/>
    </source>
</evidence>
<dbReference type="GO" id="GO:0005507">
    <property type="term" value="F:copper ion binding"/>
    <property type="evidence" value="ECO:0007669"/>
    <property type="project" value="TreeGrafter"/>
</dbReference>
<dbReference type="FunFam" id="3.30.70.100:FF:000005">
    <property type="entry name" value="Copper-exporting P-type ATPase A"/>
    <property type="match status" value="1"/>
</dbReference>
<dbReference type="EMBL" id="PIPO01000001">
    <property type="protein sequence ID" value="RUO34965.1"/>
    <property type="molecule type" value="Genomic_DNA"/>
</dbReference>
<dbReference type="CDD" id="cd00371">
    <property type="entry name" value="HMA"/>
    <property type="match status" value="1"/>
</dbReference>
<dbReference type="Gene3D" id="3.40.1110.10">
    <property type="entry name" value="Calcium-transporting ATPase, cytoplasmic domain N"/>
    <property type="match status" value="1"/>
</dbReference>
<keyword evidence="4 15" id="KW-1003">Cell membrane</keyword>
<comment type="subcellular location">
    <subcellularLocation>
        <location evidence="1">Cell membrane</location>
        <topology evidence="1">Multi-pass membrane protein</topology>
    </subcellularLocation>
</comment>
<dbReference type="Gene3D" id="3.30.70.100">
    <property type="match status" value="1"/>
</dbReference>
<dbReference type="GO" id="GO:0005886">
    <property type="term" value="C:plasma membrane"/>
    <property type="evidence" value="ECO:0007669"/>
    <property type="project" value="UniProtKB-SubCell"/>
</dbReference>
<keyword evidence="13" id="KW-0406">Ion transport</keyword>
<evidence type="ECO:0000256" key="5">
    <source>
        <dbReference type="ARBA" id="ARBA00022553"/>
    </source>
</evidence>
<evidence type="ECO:0000259" key="16">
    <source>
        <dbReference type="PROSITE" id="PS50846"/>
    </source>
</evidence>
<dbReference type="InterPro" id="IPR001757">
    <property type="entry name" value="P_typ_ATPase"/>
</dbReference>
<dbReference type="SUPFAM" id="SSF56784">
    <property type="entry name" value="HAD-like"/>
    <property type="match status" value="1"/>
</dbReference>
<feature type="transmembrane region" description="Helical" evidence="15">
    <location>
        <begin position="224"/>
        <end position="249"/>
    </location>
</feature>
<gene>
    <name evidence="17" type="ORF">CWE14_02945</name>
</gene>
<keyword evidence="9 15" id="KW-0067">ATP-binding</keyword>
<dbReference type="PANTHER" id="PTHR43520:SF5">
    <property type="entry name" value="CATION-TRANSPORTING P-TYPE ATPASE-RELATED"/>
    <property type="match status" value="1"/>
</dbReference>
<keyword evidence="7 15" id="KW-0479">Metal-binding</keyword>
<dbReference type="Gene3D" id="2.70.150.10">
    <property type="entry name" value="Calcium-transporting ATPase, cytoplasmic transduction domain A"/>
    <property type="match status" value="1"/>
</dbReference>
<dbReference type="InterPro" id="IPR027256">
    <property type="entry name" value="P-typ_ATPase_IB"/>
</dbReference>
<comment type="similarity">
    <text evidence="2 15">Belongs to the cation transport ATPase (P-type) (TC 3.A.3) family. Type IB subfamily.</text>
</comment>